<organism evidence="1">
    <name type="scientific">Homo sapiens</name>
    <name type="common">Human</name>
    <dbReference type="NCBI Taxonomy" id="9606"/>
    <lineage>
        <taxon>Eukaryota</taxon>
        <taxon>Metazoa</taxon>
        <taxon>Chordata</taxon>
        <taxon>Craniata</taxon>
        <taxon>Vertebrata</taxon>
        <taxon>Euteleostomi</taxon>
        <taxon>Mammalia</taxon>
        <taxon>Eutheria</taxon>
        <taxon>Euarchontoglires</taxon>
        <taxon>Primates</taxon>
        <taxon>Haplorrhini</taxon>
        <taxon>Catarrhini</taxon>
        <taxon>Hominidae</taxon>
        <taxon>Homo</taxon>
    </lineage>
</organism>
<protein>
    <submittedName>
        <fullName evidence="1">cDNA: FLJ22294 fis, clone HRC04426</fullName>
    </submittedName>
</protein>
<evidence type="ECO:0000313" key="1">
    <source>
        <dbReference type="EMBL" id="BAB15291.1"/>
    </source>
</evidence>
<sequence length="120" mass="13049">MTTCEFEFIFLKEQVTRICNIAPLKAYFSVHKMGKILKKLSNFSFLTHRQSLTLSPRLECSGAISAHCNLHLLGSSNSAASASRVAGTTGACHHAQLIFVFLVETGFHHVGQDGLGLLTS</sequence>
<dbReference type="PeptideAtlas" id="Q9H6G8"/>
<proteinExistence type="evidence at transcript level"/>
<name>Q9H6G8_HUMAN</name>
<dbReference type="PANTHER" id="PTHR12138:SF162">
    <property type="entry name" value="CHROMOSOME UNDETERMINED SCAFFOLD_275, WHOLE GENOME SHOTGUN SEQUENCE"/>
    <property type="match status" value="1"/>
</dbReference>
<dbReference type="PANTHER" id="PTHR12138">
    <property type="entry name" value="PRIMATE-EXPANDED PROTEIN FAMILY"/>
    <property type="match status" value="1"/>
</dbReference>
<accession>Q9H6G8</accession>
<dbReference type="PRINTS" id="PR02045">
    <property type="entry name" value="F138DOMAIN"/>
</dbReference>
<dbReference type="EMBL" id="AK025947">
    <property type="protein sequence ID" value="BAB15291.1"/>
    <property type="molecule type" value="mRNA"/>
</dbReference>
<reference evidence="1" key="1">
    <citation type="submission" date="2000-08" db="EMBL/GenBank/DDBJ databases">
        <title>NEDO human cDNA sequencing project.</title>
        <authorList>
            <person name="Watanabe K."/>
            <person name="Kumagai A."/>
            <person name="Itakura S."/>
            <person name="Yamazaki M."/>
            <person name="Tashiro H."/>
            <person name="Ota T."/>
            <person name="Suzuki Y."/>
            <person name="Obayashi M."/>
            <person name="Nishi T."/>
            <person name="Shibahara T."/>
            <person name="Tanaka T."/>
            <person name="Nakamura Y."/>
            <person name="Isogai T."/>
            <person name="Sugano S."/>
        </authorList>
    </citation>
    <scope>NUCLEOTIDE SEQUENCE</scope>
</reference>
<dbReference type="AlphaFoldDB" id="Q9H6G8"/>